<dbReference type="PANTHER" id="PTHR43811:SF19">
    <property type="entry name" value="39 KDA FK506-BINDING NUCLEAR PROTEIN"/>
    <property type="match status" value="1"/>
</dbReference>
<dbReference type="PROSITE" id="PS50059">
    <property type="entry name" value="FKBP_PPIASE"/>
    <property type="match status" value="1"/>
</dbReference>
<dbReference type="InterPro" id="IPR046357">
    <property type="entry name" value="PPIase_dom_sf"/>
</dbReference>
<dbReference type="EMBL" id="JAMSKV010000012">
    <property type="protein sequence ID" value="MCQ8279447.1"/>
    <property type="molecule type" value="Genomic_DNA"/>
</dbReference>
<evidence type="ECO:0000259" key="7">
    <source>
        <dbReference type="PROSITE" id="PS50059"/>
    </source>
</evidence>
<dbReference type="PANTHER" id="PTHR43811">
    <property type="entry name" value="FKBP-TYPE PEPTIDYL-PROLYL CIS-TRANS ISOMERASE FKPA"/>
    <property type="match status" value="1"/>
</dbReference>
<evidence type="ECO:0000256" key="3">
    <source>
        <dbReference type="ARBA" id="ARBA00023110"/>
    </source>
</evidence>
<comment type="similarity">
    <text evidence="2 6">Belongs to the FKBP-type PPIase family.</text>
</comment>
<keyword evidence="3 5" id="KW-0697">Rotamase</keyword>
<comment type="caution">
    <text evidence="8">The sequence shown here is derived from an EMBL/GenBank/DDBJ whole genome shotgun (WGS) entry which is preliminary data.</text>
</comment>
<accession>A0ABT1W980</accession>
<feature type="domain" description="PPIase FKBP-type" evidence="7">
    <location>
        <begin position="28"/>
        <end position="120"/>
    </location>
</feature>
<evidence type="ECO:0000313" key="8">
    <source>
        <dbReference type="EMBL" id="MCQ8279447.1"/>
    </source>
</evidence>
<dbReference type="Proteomes" id="UP001524587">
    <property type="component" value="Unassembled WGS sequence"/>
</dbReference>
<sequence>MSEDFQTLPSGIQYRDEVIGDGPSPANGQTVIVHYTGWLDKDGRQGTKFDSSRDRGQPFRFTIGVQQVISGWDIGVGTMKVGGRRTLRLPPEHGYGARGAGAVIPPNATLLFDVELLGLA</sequence>
<dbReference type="EC" id="5.2.1.8" evidence="6"/>
<dbReference type="InterPro" id="IPR001179">
    <property type="entry name" value="PPIase_FKBP_dom"/>
</dbReference>
<organism evidence="8 9">
    <name type="scientific">Endosaccharibacter trunci</name>
    <dbReference type="NCBI Taxonomy" id="2812733"/>
    <lineage>
        <taxon>Bacteria</taxon>
        <taxon>Pseudomonadati</taxon>
        <taxon>Pseudomonadota</taxon>
        <taxon>Alphaproteobacteria</taxon>
        <taxon>Acetobacterales</taxon>
        <taxon>Acetobacteraceae</taxon>
        <taxon>Endosaccharibacter</taxon>
    </lineage>
</organism>
<dbReference type="SUPFAM" id="SSF54534">
    <property type="entry name" value="FKBP-like"/>
    <property type="match status" value="1"/>
</dbReference>
<proteinExistence type="inferred from homology"/>
<gene>
    <name evidence="8" type="ORF">NFI95_13455</name>
</gene>
<evidence type="ECO:0000256" key="5">
    <source>
        <dbReference type="PROSITE-ProRule" id="PRU00277"/>
    </source>
</evidence>
<evidence type="ECO:0000256" key="6">
    <source>
        <dbReference type="RuleBase" id="RU003915"/>
    </source>
</evidence>
<evidence type="ECO:0000256" key="1">
    <source>
        <dbReference type="ARBA" id="ARBA00000971"/>
    </source>
</evidence>
<keyword evidence="4 5" id="KW-0413">Isomerase</keyword>
<reference evidence="8 9" key="1">
    <citation type="submission" date="2022-06" db="EMBL/GenBank/DDBJ databases">
        <title>Endosaccharibacter gen. nov., sp. nov., endophytic bacteria isolated from sugarcane.</title>
        <authorList>
            <person name="Pitiwittayakul N."/>
            <person name="Yukphan P."/>
            <person name="Charoenyingcharoen P."/>
            <person name="Tanasupawat S."/>
        </authorList>
    </citation>
    <scope>NUCLEOTIDE SEQUENCE [LARGE SCALE GENOMIC DNA]</scope>
    <source>
        <strain evidence="8 9">KSS8</strain>
    </source>
</reference>
<comment type="catalytic activity">
    <reaction evidence="1 5 6">
        <text>[protein]-peptidylproline (omega=180) = [protein]-peptidylproline (omega=0)</text>
        <dbReference type="Rhea" id="RHEA:16237"/>
        <dbReference type="Rhea" id="RHEA-COMP:10747"/>
        <dbReference type="Rhea" id="RHEA-COMP:10748"/>
        <dbReference type="ChEBI" id="CHEBI:83833"/>
        <dbReference type="ChEBI" id="CHEBI:83834"/>
        <dbReference type="EC" id="5.2.1.8"/>
    </reaction>
</comment>
<dbReference type="GO" id="GO:0016853">
    <property type="term" value="F:isomerase activity"/>
    <property type="evidence" value="ECO:0007669"/>
    <property type="project" value="UniProtKB-KW"/>
</dbReference>
<name>A0ABT1W980_9PROT</name>
<keyword evidence="9" id="KW-1185">Reference proteome</keyword>
<dbReference type="RefSeq" id="WP_422864930.1">
    <property type="nucleotide sequence ID" value="NZ_JAMSKV010000012.1"/>
</dbReference>
<dbReference type="Gene3D" id="3.10.50.40">
    <property type="match status" value="1"/>
</dbReference>
<protein>
    <recommendedName>
        <fullName evidence="6">Peptidyl-prolyl cis-trans isomerase</fullName>
        <ecNumber evidence="6">5.2.1.8</ecNumber>
    </recommendedName>
</protein>
<evidence type="ECO:0000256" key="4">
    <source>
        <dbReference type="ARBA" id="ARBA00023235"/>
    </source>
</evidence>
<evidence type="ECO:0000313" key="9">
    <source>
        <dbReference type="Proteomes" id="UP001524587"/>
    </source>
</evidence>
<dbReference type="Pfam" id="PF00254">
    <property type="entry name" value="FKBP_C"/>
    <property type="match status" value="1"/>
</dbReference>
<evidence type="ECO:0000256" key="2">
    <source>
        <dbReference type="ARBA" id="ARBA00006577"/>
    </source>
</evidence>